<dbReference type="CDD" id="cd09275">
    <property type="entry name" value="RNase_HI_RT_DIRS1"/>
    <property type="match status" value="1"/>
</dbReference>
<dbReference type="InterPro" id="IPR013762">
    <property type="entry name" value="Integrase-like_cat_sf"/>
</dbReference>
<protein>
    <submittedName>
        <fullName evidence="2">Uncharacterized protein</fullName>
    </submittedName>
</protein>
<dbReference type="SUPFAM" id="SSF56672">
    <property type="entry name" value="DNA/RNA polymerases"/>
    <property type="match status" value="1"/>
</dbReference>
<keyword evidence="1" id="KW-0233">DNA recombination</keyword>
<keyword evidence="3" id="KW-1185">Reference proteome</keyword>
<dbReference type="OrthoDB" id="51779at2759"/>
<organism evidence="2 3">
    <name type="scientific">Phytophthora megakarya</name>
    <dbReference type="NCBI Taxonomy" id="4795"/>
    <lineage>
        <taxon>Eukaryota</taxon>
        <taxon>Sar</taxon>
        <taxon>Stramenopiles</taxon>
        <taxon>Oomycota</taxon>
        <taxon>Peronosporomycetes</taxon>
        <taxon>Peronosporales</taxon>
        <taxon>Peronosporaceae</taxon>
        <taxon>Phytophthora</taxon>
    </lineage>
</organism>
<gene>
    <name evidence="2" type="ORF">PHMEG_00021235</name>
</gene>
<sequence length="891" mass="99850">MSPEYNAFCRQRLHQYNRFTQSQLAISRRLLALRHDQYRELASSHEIVIPHEQAQTGSQLDISRIRADSQLARRLNTSLAAFVRIYRGETTDDPRPNKDLFELALPDDPEFRVCTSLWNKIVREGVQPQWNAATPTTQIERPPNHRSIDHHHEAVRQSIIKGQLDGRYIVVEADLLDQWTNIFVSPIGVAEKPGPPVDIRVINDYSFPKGSAVNDFTDRDNFPEISYNPPRDIARRVWVLRAQFPGHPILIMLGDVTGAFRHIPISASNVHMFAFLFDGYLVIDLACGFGWCGSPAFYAVAGALVNRLYENQRPQPTYSPLDSSPFKGNVWCDDHTCIEPDTGSRCLEANLALRHAMATVLGPHALNEKKFTRWSTRTRALGLLWDTNAGTVSVPPEKITKAQARISAILDSSSSSLSGIHKLLGSLRYVATCFPASKAFYQEIQAFLSTFRGVYTRKRVPGTVRDDLVWFATVLMCEEKFNAIPVEHFARLQPPSRHVMMDASDTGVCVLEPQLQQFIRVQFNDEVRKTFVASKELNSINVRELLGAVLAVVHWGHLWAATGRDRTHVRMWIDNTSAVAWLTKRSSSHPTARMYNRLISISEFRYSLTCSAQHIAGKHNTMADAGSRTWSSDHPLYGTWTNLRYMGLDLSASPEFTILLQGIKRLSPSVHKLQPITPAFLRLLRLQLDFNKPQERLLWGTILIGFFFLLRRSEYLLLGSSRHSYCLKRKNVFFSDSHGRQTSVALADSVTIGLEGAKNDQYGRGAWRTMHASGDPIICPVVALQHVLEARVATGSNTEFLCGEVSAADVSKALKSVARTVGVPQANYSTHSIRIGGATALLSGGASHLAIKLLGRWISSCFEEYRIQAAESTRSLAQRMVSPSPGNQDAR</sequence>
<name>A0A225VMC9_9STRA</name>
<dbReference type="InterPro" id="IPR011010">
    <property type="entry name" value="DNA_brk_join_enz"/>
</dbReference>
<dbReference type="STRING" id="4795.A0A225VMC9"/>
<proteinExistence type="predicted"/>
<dbReference type="PANTHER" id="PTHR33050">
    <property type="entry name" value="REVERSE TRANSCRIPTASE DOMAIN-CONTAINING PROTEIN"/>
    <property type="match status" value="1"/>
</dbReference>
<accession>A0A225VMC9</accession>
<dbReference type="InterPro" id="IPR052055">
    <property type="entry name" value="Hepadnavirus_pol/RT"/>
</dbReference>
<dbReference type="GO" id="GO:0003677">
    <property type="term" value="F:DNA binding"/>
    <property type="evidence" value="ECO:0007669"/>
    <property type="project" value="InterPro"/>
</dbReference>
<evidence type="ECO:0000256" key="1">
    <source>
        <dbReference type="ARBA" id="ARBA00023172"/>
    </source>
</evidence>
<dbReference type="PANTHER" id="PTHR33050:SF7">
    <property type="entry name" value="RIBONUCLEASE H"/>
    <property type="match status" value="1"/>
</dbReference>
<dbReference type="GO" id="GO:0015074">
    <property type="term" value="P:DNA integration"/>
    <property type="evidence" value="ECO:0007669"/>
    <property type="project" value="InterPro"/>
</dbReference>
<evidence type="ECO:0000313" key="3">
    <source>
        <dbReference type="Proteomes" id="UP000198211"/>
    </source>
</evidence>
<dbReference type="InterPro" id="IPR043502">
    <property type="entry name" value="DNA/RNA_pol_sf"/>
</dbReference>
<dbReference type="Gene3D" id="1.10.443.10">
    <property type="entry name" value="Intergrase catalytic core"/>
    <property type="match status" value="1"/>
</dbReference>
<reference evidence="3" key="1">
    <citation type="submission" date="2017-03" db="EMBL/GenBank/DDBJ databases">
        <title>Phytopthora megakarya and P. palmivora, two closely related causual agents of cacao black pod achieved similar genome size and gene model numbers by different mechanisms.</title>
        <authorList>
            <person name="Ali S."/>
            <person name="Shao J."/>
            <person name="Larry D.J."/>
            <person name="Kronmiller B."/>
            <person name="Shen D."/>
            <person name="Strem M.D."/>
            <person name="Melnick R.L."/>
            <person name="Guiltinan M.J."/>
            <person name="Tyler B.M."/>
            <person name="Meinhardt L.W."/>
            <person name="Bailey B.A."/>
        </authorList>
    </citation>
    <scope>NUCLEOTIDE SEQUENCE [LARGE SCALE GENOMIC DNA]</scope>
    <source>
        <strain evidence="3">zdho120</strain>
    </source>
</reference>
<dbReference type="AlphaFoldDB" id="A0A225VMC9"/>
<dbReference type="GO" id="GO:0006310">
    <property type="term" value="P:DNA recombination"/>
    <property type="evidence" value="ECO:0007669"/>
    <property type="project" value="UniProtKB-KW"/>
</dbReference>
<dbReference type="EMBL" id="NBNE01003932">
    <property type="protein sequence ID" value="OWZ06505.1"/>
    <property type="molecule type" value="Genomic_DNA"/>
</dbReference>
<dbReference type="SUPFAM" id="SSF56349">
    <property type="entry name" value="DNA breaking-rejoining enzymes"/>
    <property type="match status" value="1"/>
</dbReference>
<comment type="caution">
    <text evidence="2">The sequence shown here is derived from an EMBL/GenBank/DDBJ whole genome shotgun (WGS) entry which is preliminary data.</text>
</comment>
<evidence type="ECO:0000313" key="2">
    <source>
        <dbReference type="EMBL" id="OWZ06505.1"/>
    </source>
</evidence>
<dbReference type="Proteomes" id="UP000198211">
    <property type="component" value="Unassembled WGS sequence"/>
</dbReference>